<name>A0A9W4FTP6_ADEB2</name>
<reference evidence="1" key="1">
    <citation type="submission" date="2021-03" db="EMBL/GenBank/DDBJ databases">
        <title>First isolation, molecular characterization, and serological survey of bovine adenovirus type 2 in Japan.</title>
        <authorList>
            <person name="Kumagai A."/>
            <person name="Hatama S."/>
        </authorList>
    </citation>
    <scope>NUCLEOTIDE SEQUENCE</scope>
    <source>
        <strain evidence="1">KY19-1</strain>
    </source>
</reference>
<dbReference type="Pfam" id="PF01696">
    <property type="entry name" value="Adeno_E1B_55K"/>
    <property type="match status" value="1"/>
</dbReference>
<dbReference type="InterPro" id="IPR002612">
    <property type="entry name" value="Adeno_E1B_55kDa"/>
</dbReference>
<proteinExistence type="predicted"/>
<accession>A0A9W4FTP6</accession>
<sequence>MLQAQDAAVPAEASGASVRVQRGFHLPFGRGNGLEPNKVTYQQILSEFQADPFFTNDRYDFEHLVTHLLAEGEDLEEAIKQHVKVALDPNKEYVIYKPVKIKTLCYIIGNGAKVKIACKEPFGFEVYCRSPSPGIVGMWAVTFHNIVFERDRTMPGGVVNSRTFVLFHGCNFLGCMGTALSFNCGSEIRGCHFFACYKCIDSSQSKLKLKVSRCVFEACMVGIISNGILSCRHCTGHNVYCFCYLLGPGKFVGLSILNSNKFYESGLTEMLSCHGNKILPLATLHICSSFHHFPGFKNSMLTRCKVFVGERIGVFSPVNVSLSYSSVVADKGSFQSLNLNYTFHQTTTIWKLLRSSQPEPVVEAKKCLCGGVHPWPVLEQLNFTARALPTPYDSSCDSKMFDSDDDE</sequence>
<organism evidence="1">
    <name type="scientific">Bovine adenovirus 2</name>
    <name type="common">BAdV-2</name>
    <name type="synonym">Mastadenovirus bos2</name>
    <dbReference type="NCBI Taxonomy" id="114429"/>
    <lineage>
        <taxon>Viruses</taxon>
        <taxon>Varidnaviria</taxon>
        <taxon>Bamfordvirae</taxon>
        <taxon>Preplasmiviricota</taxon>
        <taxon>Polisuviricotina</taxon>
        <taxon>Pharingeaviricetes</taxon>
        <taxon>Rowavirales</taxon>
        <taxon>Adenoviridae</taxon>
        <taxon>Mastadenovirus</taxon>
        <taxon>Mastadenovirus bovidae</taxon>
        <taxon>Ovine mastadenovirus A</taxon>
    </lineage>
</organism>
<organismHost>
    <name type="scientific">Bos taurus</name>
    <name type="common">Bovine</name>
    <dbReference type="NCBI Taxonomy" id="9913"/>
</organismHost>
<evidence type="ECO:0000313" key="1">
    <source>
        <dbReference type="EMBL" id="BCT90763.1"/>
    </source>
</evidence>
<dbReference type="Proteomes" id="UP000664909">
    <property type="component" value="Segment"/>
</dbReference>
<dbReference type="EMBL" id="LC621239">
    <property type="protein sequence ID" value="BCT90763.1"/>
    <property type="molecule type" value="Genomic_DNA"/>
</dbReference>
<protein>
    <submittedName>
        <fullName evidence="1">E1B 55K protein</fullName>
    </submittedName>
</protein>